<gene>
    <name evidence="1" type="ORF">SAMN05660461_5216</name>
</gene>
<dbReference type="PROSITE" id="PS51257">
    <property type="entry name" value="PROKAR_LIPOPROTEIN"/>
    <property type="match status" value="1"/>
</dbReference>
<evidence type="ECO:0000313" key="1">
    <source>
        <dbReference type="EMBL" id="SKD09331.1"/>
    </source>
</evidence>
<dbReference type="RefSeq" id="WP_159454435.1">
    <property type="nucleotide sequence ID" value="NZ_FUZZ01000005.1"/>
</dbReference>
<proteinExistence type="predicted"/>
<reference evidence="1 2" key="1">
    <citation type="submission" date="2017-02" db="EMBL/GenBank/DDBJ databases">
        <authorList>
            <person name="Peterson S.W."/>
        </authorList>
    </citation>
    <scope>NUCLEOTIDE SEQUENCE [LARGE SCALE GENOMIC DNA]</scope>
    <source>
        <strain evidence="1 2">DSM 18108</strain>
    </source>
</reference>
<organism evidence="1 2">
    <name type="scientific">Chitinophaga ginsengisegetis</name>
    <dbReference type="NCBI Taxonomy" id="393003"/>
    <lineage>
        <taxon>Bacteria</taxon>
        <taxon>Pseudomonadati</taxon>
        <taxon>Bacteroidota</taxon>
        <taxon>Chitinophagia</taxon>
        <taxon>Chitinophagales</taxon>
        <taxon>Chitinophagaceae</taxon>
        <taxon>Chitinophaga</taxon>
    </lineage>
</organism>
<dbReference type="STRING" id="393003.SAMN05660461_5216"/>
<keyword evidence="2" id="KW-1185">Reference proteome</keyword>
<evidence type="ECO:0000313" key="2">
    <source>
        <dbReference type="Proteomes" id="UP000190166"/>
    </source>
</evidence>
<dbReference type="Proteomes" id="UP000190166">
    <property type="component" value="Unassembled WGS sequence"/>
</dbReference>
<name>A0A1T5P9E1_9BACT</name>
<accession>A0A1T5P9E1</accession>
<sequence length="55" mass="6268">MKRNIFIVIFLMVGLLSCKSKKATAFREAIVQKDSSAFHILVGKEGLEEEKLRRS</sequence>
<dbReference type="AlphaFoldDB" id="A0A1T5P9E1"/>
<dbReference type="EMBL" id="FUZZ01000005">
    <property type="protein sequence ID" value="SKD09331.1"/>
    <property type="molecule type" value="Genomic_DNA"/>
</dbReference>
<protein>
    <submittedName>
        <fullName evidence="1">Uncharacterized protein</fullName>
    </submittedName>
</protein>